<reference evidence="3" key="1">
    <citation type="journal article" date="2014" name="Proc. Natl. Acad. Sci. U.S.A.">
        <title>Extensive sampling of basidiomycete genomes demonstrates inadequacy of the white-rot/brown-rot paradigm for wood decay fungi.</title>
        <authorList>
            <person name="Riley R."/>
            <person name="Salamov A.A."/>
            <person name="Brown D.W."/>
            <person name="Nagy L.G."/>
            <person name="Floudas D."/>
            <person name="Held B.W."/>
            <person name="Levasseur A."/>
            <person name="Lombard V."/>
            <person name="Morin E."/>
            <person name="Otillar R."/>
            <person name="Lindquist E.A."/>
            <person name="Sun H."/>
            <person name="LaButti K.M."/>
            <person name="Schmutz J."/>
            <person name="Jabbour D."/>
            <person name="Luo H."/>
            <person name="Baker S.E."/>
            <person name="Pisabarro A.G."/>
            <person name="Walton J.D."/>
            <person name="Blanchette R.A."/>
            <person name="Henrissat B."/>
            <person name="Martin F."/>
            <person name="Cullen D."/>
            <person name="Hibbett D.S."/>
            <person name="Grigoriev I.V."/>
        </authorList>
    </citation>
    <scope>NUCLEOTIDE SEQUENCE [LARGE SCALE GENOMIC DNA]</scope>
    <source>
        <strain evidence="3">MUCL 33604</strain>
    </source>
</reference>
<feature type="compositionally biased region" description="Basic and acidic residues" evidence="1">
    <location>
        <begin position="507"/>
        <end position="531"/>
    </location>
</feature>
<dbReference type="Proteomes" id="UP000027265">
    <property type="component" value="Unassembled WGS sequence"/>
</dbReference>
<dbReference type="InParanoid" id="A0A067PLN9"/>
<feature type="region of interest" description="Disordered" evidence="1">
    <location>
        <begin position="1673"/>
        <end position="1718"/>
    </location>
</feature>
<evidence type="ECO:0000256" key="1">
    <source>
        <dbReference type="SAM" id="MobiDB-lite"/>
    </source>
</evidence>
<evidence type="ECO:0000313" key="3">
    <source>
        <dbReference type="Proteomes" id="UP000027265"/>
    </source>
</evidence>
<organism evidence="2 3">
    <name type="scientific">Jaapia argillacea MUCL 33604</name>
    <dbReference type="NCBI Taxonomy" id="933084"/>
    <lineage>
        <taxon>Eukaryota</taxon>
        <taxon>Fungi</taxon>
        <taxon>Dikarya</taxon>
        <taxon>Basidiomycota</taxon>
        <taxon>Agaricomycotina</taxon>
        <taxon>Agaricomycetes</taxon>
        <taxon>Agaricomycetidae</taxon>
        <taxon>Jaapiales</taxon>
        <taxon>Jaapiaceae</taxon>
        <taxon>Jaapia</taxon>
    </lineage>
</organism>
<feature type="compositionally biased region" description="Polar residues" evidence="1">
    <location>
        <begin position="111"/>
        <end position="123"/>
    </location>
</feature>
<dbReference type="HOGENOM" id="CLU_003718_0_0_1"/>
<feature type="compositionally biased region" description="Pro residues" evidence="1">
    <location>
        <begin position="771"/>
        <end position="788"/>
    </location>
</feature>
<dbReference type="EMBL" id="KL197727">
    <property type="protein sequence ID" value="KDQ54750.1"/>
    <property type="molecule type" value="Genomic_DNA"/>
</dbReference>
<feature type="compositionally biased region" description="Polar residues" evidence="1">
    <location>
        <begin position="1471"/>
        <end position="1482"/>
    </location>
</feature>
<feature type="region of interest" description="Disordered" evidence="1">
    <location>
        <begin position="1004"/>
        <end position="1055"/>
    </location>
</feature>
<feature type="region of interest" description="Disordered" evidence="1">
    <location>
        <begin position="637"/>
        <end position="663"/>
    </location>
</feature>
<dbReference type="STRING" id="933084.A0A067PLN9"/>
<feature type="compositionally biased region" description="Acidic residues" evidence="1">
    <location>
        <begin position="296"/>
        <end position="310"/>
    </location>
</feature>
<feature type="compositionally biased region" description="Polar residues" evidence="1">
    <location>
        <begin position="1378"/>
        <end position="1390"/>
    </location>
</feature>
<feature type="region of interest" description="Disordered" evidence="1">
    <location>
        <begin position="694"/>
        <end position="807"/>
    </location>
</feature>
<feature type="compositionally biased region" description="Low complexity" evidence="1">
    <location>
        <begin position="62"/>
        <end position="81"/>
    </location>
</feature>
<gene>
    <name evidence="2" type="ORF">JAAARDRAFT_37853</name>
</gene>
<feature type="compositionally biased region" description="Basic and acidic residues" evidence="1">
    <location>
        <begin position="1191"/>
        <end position="1203"/>
    </location>
</feature>
<accession>A0A067PLN9</accession>
<feature type="compositionally biased region" description="Polar residues" evidence="1">
    <location>
        <begin position="534"/>
        <end position="544"/>
    </location>
</feature>
<feature type="region of interest" description="Disordered" evidence="1">
    <location>
        <begin position="1"/>
        <end position="31"/>
    </location>
</feature>
<feature type="compositionally biased region" description="Basic and acidic residues" evidence="1">
    <location>
        <begin position="335"/>
        <end position="364"/>
    </location>
</feature>
<feature type="compositionally biased region" description="Basic and acidic residues" evidence="1">
    <location>
        <begin position="1004"/>
        <end position="1019"/>
    </location>
</feature>
<feature type="compositionally biased region" description="Basic and acidic residues" evidence="1">
    <location>
        <begin position="1"/>
        <end position="10"/>
    </location>
</feature>
<proteinExistence type="predicted"/>
<evidence type="ECO:0000313" key="2">
    <source>
        <dbReference type="EMBL" id="KDQ54750.1"/>
    </source>
</evidence>
<feature type="compositionally biased region" description="Pro residues" evidence="1">
    <location>
        <begin position="169"/>
        <end position="188"/>
    </location>
</feature>
<feature type="region of interest" description="Disordered" evidence="1">
    <location>
        <begin position="870"/>
        <end position="985"/>
    </location>
</feature>
<feature type="compositionally biased region" description="Basic and acidic residues" evidence="1">
    <location>
        <begin position="475"/>
        <end position="489"/>
    </location>
</feature>
<feature type="region of interest" description="Disordered" evidence="1">
    <location>
        <begin position="1375"/>
        <end position="1402"/>
    </location>
</feature>
<sequence length="1718" mass="185406">MADIDPEGKTSVETTGKQVEEDVSLSKSTVDVPAITTEFVGNVVTDLGGQDDDRGSLVKTPSSTGDSASSSRLVGSSAPSGTTHPSLSMPHPKKFSAVNINKKFLEKNASLPGSGQPSMNSVASKPGGSAPKQTPESLLMHSRLVTAKLTAAPRPSSTTGPGWSRPSSSTPPAPPSPANPNPAAPIPTPASTAAPQLPHVGKVIQPQPRLVAPSKEAPPTNKPVWGNVKPVASVPMPDITIQSDFPTAAEVAQVRAVKQTEKVAADAAVAQHQASQADADTFRGIHLNPNAHHWDEMEEDDDNFLDEVIDFGDGRQYKIQPADAAPPASPPHEPSASRDGDELAKPPEPVRKEERFVDDFDRSWPRSRRQWQPSEREAPPHGQPNRSPHEASRVLFNERSNRMEPYAGSHGMQRQPGPGQPPYLSSRRDSRSDHATSPVEPRRELPSQARDVHLLQKPGRGSGSLSPGLSGTFPNHDRWRDHDAPRRDSQMSGFPMARTASYGKDSAWGRDQHQPFAHTDRDRDIGMDRGKWTPHTTQTSQPFSQDRKDAARQMPPHLSQMPPPPLPSSLRAPSRERRLSSIAGDSPSSIDHPLPVVGSSRRGSSSVVSDSDLQSPVAPLVIDEDMRKAAMHISAERAKLRRQHEEEERERERERAHKKAAEIEERMKAVEAEKAKLQESDEKVATDRHAMEIINDATARGSSQVITRPANVRSSAPTATSGPPPPPTSFRESPAVESAPSPDIKRLHIPTTAVPAPSATSPQLDSWRSKAPPPTPIAAAPGPTPALPSKPVHAIPITTPESLPGSAKQVAVLPPTMPSSVPESDHLALKPGEDLEEVDFSDLAKLVAVPENEPLPPSRVKPVASDFFETETSVKTHSGPWRRKDEPVKPQDQDPTPIRPHIAAPTITLNQHQDGSHPKDITESATPASRPIPFHPPDAIESIASPRRHHPDLSAEQFAGSSQIVTLPPHPVTLRSPRTSSYREASMSALDDTILRVKGVLDGMHSHDGQQHDLRRVGDSHNPAKSAAKLEPPPQSKWLPPARRPLSSVAPNLPSPEETFDVTVEELPRSPKRPWNTFPVRLPSRSRPVESISRRQVFLFEKRMTAIRWDILSWNPPVEGMNRRDFSLNDVLFRKPQILRGKSRYRVSLPRAGPSLASLPDHPEPAGPKVNLPTAALLSRTNSSGAFGRGRGADDASSWRRDNALATDYSTSDKEVDPDLETMSRSPPPEPSTSIVPEKPTDIHSLRSKHQPKMPQGSAVAFYRSPPSDMDRTDLTPAVNFTVTSELEDSPKSVVSVASRVLDPIGTPKAPPVSALPPNPGPTTPQKVEYGGRQAASFVNGLKSQPSSPEVAMSVLMQHHVDSQNMDDLVERTPVTPPSQTANSTWTKSPLTFPIKDSPARAPDPEHLKIVWSQASDKANLPSTNSLEGIGDDLTALPFTLPDVKSEDGETPPPSGAGVSSRMSIHDVTRAFQQVPSSTVSPRNHRNGPLSPPSGTVPIPRQQSSFAFAPPPPLPPTGMRPTYAAYPSPMLSSPSPTLVYPTNMTPSPVLSGMPVNGAPHYAQPVWLPMPGPPAQPPNGMLRTMSSPYAGPMMPYPSPGGGPSMYSSHGMPNSSQQSNGTQIRPGMSMMSPAMSHARPTHPNVPMYGSSPVMVHAPPIPLTPGHPYPPPIQPLATQRNPYNPMGGLPGSQHRPPNHSLPTQSNGYPVIAPSPFVRPTW</sequence>
<name>A0A067PLN9_9AGAM</name>
<feature type="compositionally biased region" description="Low complexity" evidence="1">
    <location>
        <begin position="596"/>
        <end position="612"/>
    </location>
</feature>
<keyword evidence="3" id="KW-1185">Reference proteome</keyword>
<feature type="region of interest" description="Disordered" evidence="1">
    <location>
        <begin position="294"/>
        <end position="614"/>
    </location>
</feature>
<feature type="region of interest" description="Disordered" evidence="1">
    <location>
        <begin position="1181"/>
        <end position="1240"/>
    </location>
</feature>
<dbReference type="OrthoDB" id="2504896at2759"/>
<feature type="region of interest" description="Disordered" evidence="1">
    <location>
        <begin position="43"/>
        <end position="227"/>
    </location>
</feature>
<feature type="compositionally biased region" description="Basic and acidic residues" evidence="1">
    <location>
        <begin position="882"/>
        <end position="892"/>
    </location>
</feature>
<protein>
    <submittedName>
        <fullName evidence="2">Uncharacterized protein</fullName>
    </submittedName>
</protein>
<feature type="region of interest" description="Disordered" evidence="1">
    <location>
        <begin position="1441"/>
        <end position="1505"/>
    </location>
</feature>
<feature type="compositionally biased region" description="Basic and acidic residues" evidence="1">
    <location>
        <begin position="426"/>
        <end position="454"/>
    </location>
</feature>